<dbReference type="SUPFAM" id="SSF56954">
    <property type="entry name" value="Outer membrane efflux proteins (OEP)"/>
    <property type="match status" value="1"/>
</dbReference>
<keyword evidence="8" id="KW-0175">Coiled coil</keyword>
<keyword evidence="9" id="KW-0732">Signal</keyword>
<comment type="subcellular location">
    <subcellularLocation>
        <location evidence="1">Cell outer membrane</location>
    </subcellularLocation>
</comment>
<gene>
    <name evidence="10" type="ORF">CE139_02725</name>
</gene>
<keyword evidence="5" id="KW-0812">Transmembrane</keyword>
<protein>
    <submittedName>
        <fullName evidence="10">Type I secretion protein TolC</fullName>
    </submittedName>
</protein>
<dbReference type="NCBIfam" id="TIGR01844">
    <property type="entry name" value="type_I_sec_TolC"/>
    <property type="match status" value="1"/>
</dbReference>
<dbReference type="GO" id="GO:0015288">
    <property type="term" value="F:porin activity"/>
    <property type="evidence" value="ECO:0007669"/>
    <property type="project" value="TreeGrafter"/>
</dbReference>
<dbReference type="InterPro" id="IPR051906">
    <property type="entry name" value="TolC-like"/>
</dbReference>
<evidence type="ECO:0000256" key="7">
    <source>
        <dbReference type="ARBA" id="ARBA00023237"/>
    </source>
</evidence>
<comment type="similarity">
    <text evidence="2">Belongs to the outer membrane factor (OMF) (TC 1.B.17) family.</text>
</comment>
<proteinExistence type="inferred from homology"/>
<dbReference type="Pfam" id="PF02321">
    <property type="entry name" value="OEP"/>
    <property type="match status" value="2"/>
</dbReference>
<dbReference type="PANTHER" id="PTHR30026:SF20">
    <property type="entry name" value="OUTER MEMBRANE PROTEIN TOLC"/>
    <property type="match status" value="1"/>
</dbReference>
<evidence type="ECO:0000313" key="10">
    <source>
        <dbReference type="EMBL" id="AXA64763.1"/>
    </source>
</evidence>
<feature type="coiled-coil region" evidence="8">
    <location>
        <begin position="116"/>
        <end position="175"/>
    </location>
</feature>
<dbReference type="EMBL" id="CP022198">
    <property type="protein sequence ID" value="AXA64763.1"/>
    <property type="molecule type" value="Genomic_DNA"/>
</dbReference>
<evidence type="ECO:0000256" key="6">
    <source>
        <dbReference type="ARBA" id="ARBA00023136"/>
    </source>
</evidence>
<keyword evidence="3" id="KW-0813">Transport</keyword>
<evidence type="ECO:0000256" key="1">
    <source>
        <dbReference type="ARBA" id="ARBA00004442"/>
    </source>
</evidence>
<evidence type="ECO:0000256" key="4">
    <source>
        <dbReference type="ARBA" id="ARBA00022452"/>
    </source>
</evidence>
<evidence type="ECO:0000256" key="3">
    <source>
        <dbReference type="ARBA" id="ARBA00022448"/>
    </source>
</evidence>
<dbReference type="Gene3D" id="1.20.1600.10">
    <property type="entry name" value="Outer membrane efflux proteins (OEP)"/>
    <property type="match status" value="1"/>
</dbReference>
<sequence>MNVKLITLAVLLGCCHWAQAQTGAVPRTQDDYIDLWKLYQDSAVSDPRIRGSEAQVKNLEGQERAAFGQILPQLSGGASTSRVRREEGMQTLNYNGESYNLTLSQALYNAAAWRGFKRYEQLTEQYRAQYEDAKTQSAADLVQRYFAALAAEDTLELVTAERKATQRNLDRAQALFDKQMSTVTDVLQISAKVDSLKTQEIEARNQIQVTREALGELIGRSVYQPLKRLNEKAQLAMPQGDEEQWVNSAVANNPALEAKQRAVDAANYGISEAKAGHLPTLSFNLGAQRSDFAYDNVIASSAINTYSATISVQIPFYSGGSTSARVASSYGSRDAAEQEYESIRRQVVKETRTAYMKSAADLAKIGSSRNALDSAIKSRAASERSLSLGVATAVDVLNAVQQEYSARRDYLQAQYDFVTNQLVLLRWSGGFRDADIQKINGWLAVPTPGEERKTGVKEGEVAKG</sequence>
<dbReference type="InterPro" id="IPR010130">
    <property type="entry name" value="T1SS_OMP_TolC"/>
</dbReference>
<evidence type="ECO:0000256" key="5">
    <source>
        <dbReference type="ARBA" id="ARBA00022692"/>
    </source>
</evidence>
<organism evidence="10 11">
    <name type="scientific">Pseudomonas oryzihabitans</name>
    <dbReference type="NCBI Taxonomy" id="47885"/>
    <lineage>
        <taxon>Bacteria</taxon>
        <taxon>Pseudomonadati</taxon>
        <taxon>Pseudomonadota</taxon>
        <taxon>Gammaproteobacteria</taxon>
        <taxon>Pseudomonadales</taxon>
        <taxon>Pseudomonadaceae</taxon>
        <taxon>Pseudomonas</taxon>
    </lineage>
</organism>
<dbReference type="GO" id="GO:0015562">
    <property type="term" value="F:efflux transmembrane transporter activity"/>
    <property type="evidence" value="ECO:0007669"/>
    <property type="project" value="InterPro"/>
</dbReference>
<keyword evidence="4" id="KW-1134">Transmembrane beta strand</keyword>
<name>A0A2Z5A3F7_9PSED</name>
<keyword evidence="7" id="KW-0998">Cell outer membrane</keyword>
<keyword evidence="6" id="KW-0472">Membrane</keyword>
<dbReference type="Proteomes" id="UP000250579">
    <property type="component" value="Chromosome"/>
</dbReference>
<dbReference type="InterPro" id="IPR003423">
    <property type="entry name" value="OMP_efflux"/>
</dbReference>
<evidence type="ECO:0000256" key="9">
    <source>
        <dbReference type="SAM" id="SignalP"/>
    </source>
</evidence>
<evidence type="ECO:0000256" key="2">
    <source>
        <dbReference type="ARBA" id="ARBA00007613"/>
    </source>
</evidence>
<accession>A0A2Z5A3F7</accession>
<evidence type="ECO:0000313" key="11">
    <source>
        <dbReference type="Proteomes" id="UP000250579"/>
    </source>
</evidence>
<dbReference type="GO" id="GO:1990281">
    <property type="term" value="C:efflux pump complex"/>
    <property type="evidence" value="ECO:0007669"/>
    <property type="project" value="TreeGrafter"/>
</dbReference>
<feature type="signal peptide" evidence="9">
    <location>
        <begin position="1"/>
        <end position="20"/>
    </location>
</feature>
<dbReference type="GO" id="GO:0009279">
    <property type="term" value="C:cell outer membrane"/>
    <property type="evidence" value="ECO:0007669"/>
    <property type="project" value="UniProtKB-SubCell"/>
</dbReference>
<dbReference type="PANTHER" id="PTHR30026">
    <property type="entry name" value="OUTER MEMBRANE PROTEIN TOLC"/>
    <property type="match status" value="1"/>
</dbReference>
<evidence type="ECO:0000256" key="8">
    <source>
        <dbReference type="SAM" id="Coils"/>
    </source>
</evidence>
<feature type="chain" id="PRO_5016463084" evidence="9">
    <location>
        <begin position="21"/>
        <end position="464"/>
    </location>
</feature>
<dbReference type="AlphaFoldDB" id="A0A2Z5A3F7"/>
<reference evidence="10 11" key="1">
    <citation type="submission" date="2017-06" db="EMBL/GenBank/DDBJ databases">
        <title>Evolution towards high GC content and high-temperature stress adaptation in endophytic Pseudomonas oryzihabitans impacted its plant-growth promoting traits.</title>
        <authorList>
            <person name="Nascimento F.X."/>
        </authorList>
    </citation>
    <scope>NUCLEOTIDE SEQUENCE [LARGE SCALE GENOMIC DNA]</scope>
    <source>
        <strain evidence="10 11">MS8</strain>
    </source>
</reference>